<keyword evidence="2" id="KW-0732">Signal</keyword>
<feature type="region of interest" description="Disordered" evidence="1">
    <location>
        <begin position="28"/>
        <end position="78"/>
    </location>
</feature>
<reference evidence="3 4" key="1">
    <citation type="submission" date="2012-11" db="EMBL/GenBank/DDBJ databases">
        <title>Whole genome sequence of Gluconacetobacter europaeus NBRC3261.</title>
        <authorList>
            <person name="Azuma Y."/>
            <person name="Higashiura N."/>
            <person name="Hirakawa H."/>
            <person name="Matsushita K."/>
        </authorList>
    </citation>
    <scope>NUCLEOTIDE SEQUENCE [LARGE SCALE GENOMIC DNA]</scope>
    <source>
        <strain evidence="3 4">NBRC 3261</strain>
    </source>
</reference>
<dbReference type="Proteomes" id="UP000032675">
    <property type="component" value="Unassembled WGS sequence"/>
</dbReference>
<dbReference type="AlphaFoldDB" id="A0A0D6Q3W6"/>
<gene>
    <name evidence="3" type="ORF">Geu3261_0228_010</name>
</gene>
<feature type="chain" id="PRO_5002310424" evidence="2">
    <location>
        <begin position="22"/>
        <end position="160"/>
    </location>
</feature>
<comment type="caution">
    <text evidence="3">The sequence shown here is derived from an EMBL/GenBank/DDBJ whole genome shotgun (WGS) entry which is preliminary data.</text>
</comment>
<sequence length="160" mass="16679">MPVMPAVVMALASGPISVTPAAFHLVQTTSPETPPRPALTSPTMGTTGGETLPSPGDTGQKGPGVLPGTGTDPRTSGNVPARRYFHIASGYGKQVPLGFAIRQIVPHGVRVVFAADVDTSVPVDWQGGREWNKVLATTVAQAGDVIDVGHNKVAVRRRIR</sequence>
<organism evidence="3 4">
    <name type="scientific">Komagataeibacter europaeus NBRC 3261</name>
    <dbReference type="NCBI Taxonomy" id="1234669"/>
    <lineage>
        <taxon>Bacteria</taxon>
        <taxon>Pseudomonadati</taxon>
        <taxon>Pseudomonadota</taxon>
        <taxon>Alphaproteobacteria</taxon>
        <taxon>Acetobacterales</taxon>
        <taxon>Acetobacteraceae</taxon>
        <taxon>Komagataeibacter</taxon>
    </lineage>
</organism>
<evidence type="ECO:0000256" key="1">
    <source>
        <dbReference type="SAM" id="MobiDB-lite"/>
    </source>
</evidence>
<accession>A0A0D6Q3W6</accession>
<protein>
    <submittedName>
        <fullName evidence="3">Uncharacterized protein</fullName>
    </submittedName>
</protein>
<evidence type="ECO:0000256" key="2">
    <source>
        <dbReference type="SAM" id="SignalP"/>
    </source>
</evidence>
<evidence type="ECO:0000313" key="4">
    <source>
        <dbReference type="Proteomes" id="UP000032675"/>
    </source>
</evidence>
<dbReference type="EMBL" id="BANI01000193">
    <property type="protein sequence ID" value="GAN97675.1"/>
    <property type="molecule type" value="Genomic_DNA"/>
</dbReference>
<evidence type="ECO:0000313" key="3">
    <source>
        <dbReference type="EMBL" id="GAN97675.1"/>
    </source>
</evidence>
<proteinExistence type="predicted"/>
<name>A0A0D6Q3W6_KOMEU</name>
<feature type="signal peptide" evidence="2">
    <location>
        <begin position="1"/>
        <end position="21"/>
    </location>
</feature>